<comment type="similarity">
    <text evidence="2 7">Belongs to the peptidase S26 family.</text>
</comment>
<feature type="transmembrane region" description="Helical" evidence="7">
    <location>
        <begin position="89"/>
        <end position="107"/>
    </location>
</feature>
<comment type="subcellular location">
    <subcellularLocation>
        <location evidence="7">Membrane</location>
        <topology evidence="7">Single-pass type II membrane protein</topology>
    </subcellularLocation>
</comment>
<evidence type="ECO:0000256" key="2">
    <source>
        <dbReference type="ARBA" id="ARBA00009370"/>
    </source>
</evidence>
<dbReference type="InterPro" id="IPR019533">
    <property type="entry name" value="Peptidase_S26"/>
</dbReference>
<dbReference type="InterPro" id="IPR036286">
    <property type="entry name" value="LexA/Signal_pep-like_sf"/>
</dbReference>
<dbReference type="PROSITE" id="PS00760">
    <property type="entry name" value="SPASE_I_2"/>
    <property type="match status" value="1"/>
</dbReference>
<evidence type="ECO:0000256" key="7">
    <source>
        <dbReference type="RuleBase" id="RU362042"/>
    </source>
</evidence>
<feature type="domain" description="Peptidase S26" evidence="8">
    <location>
        <begin position="267"/>
        <end position="412"/>
    </location>
</feature>
<dbReference type="NCBIfam" id="TIGR02227">
    <property type="entry name" value="sigpep_I_bact"/>
    <property type="match status" value="1"/>
</dbReference>
<feature type="active site" evidence="6">
    <location>
        <position position="117"/>
    </location>
</feature>
<keyword evidence="7" id="KW-0472">Membrane</keyword>
<keyword evidence="7" id="KW-1133">Transmembrane helix</keyword>
<dbReference type="PANTHER" id="PTHR43390:SF1">
    <property type="entry name" value="CHLOROPLAST PROCESSING PEPTIDASE"/>
    <property type="match status" value="1"/>
</dbReference>
<dbReference type="Pfam" id="PF10502">
    <property type="entry name" value="Peptidase_S26"/>
    <property type="match status" value="1"/>
</dbReference>
<keyword evidence="10" id="KW-1185">Reference proteome</keyword>
<dbReference type="RefSeq" id="WP_096054173.1">
    <property type="nucleotide sequence ID" value="NZ_CP023344.1"/>
</dbReference>
<accession>A0A290QB51</accession>
<evidence type="ECO:0000313" key="9">
    <source>
        <dbReference type="EMBL" id="ATC62538.1"/>
    </source>
</evidence>
<evidence type="ECO:0000256" key="4">
    <source>
        <dbReference type="ARBA" id="ARBA00019232"/>
    </source>
</evidence>
<dbReference type="GO" id="GO:0004252">
    <property type="term" value="F:serine-type endopeptidase activity"/>
    <property type="evidence" value="ECO:0007669"/>
    <property type="project" value="InterPro"/>
</dbReference>
<dbReference type="PRINTS" id="PR00727">
    <property type="entry name" value="LEADERPTASE"/>
</dbReference>
<dbReference type="AlphaFoldDB" id="A0A290QB51"/>
<evidence type="ECO:0000256" key="1">
    <source>
        <dbReference type="ARBA" id="ARBA00000677"/>
    </source>
</evidence>
<dbReference type="CDD" id="cd06530">
    <property type="entry name" value="S26_SPase_I"/>
    <property type="match status" value="1"/>
</dbReference>
<dbReference type="GO" id="GO:0006465">
    <property type="term" value="P:signal peptide processing"/>
    <property type="evidence" value="ECO:0007669"/>
    <property type="project" value="InterPro"/>
</dbReference>
<dbReference type="KEGG" id="vbh:CMV30_00290"/>
<proteinExistence type="inferred from homology"/>
<organism evidence="9 10">
    <name type="scientific">Nibricoccus aquaticus</name>
    <dbReference type="NCBI Taxonomy" id="2576891"/>
    <lineage>
        <taxon>Bacteria</taxon>
        <taxon>Pseudomonadati</taxon>
        <taxon>Verrucomicrobiota</taxon>
        <taxon>Opitutia</taxon>
        <taxon>Opitutales</taxon>
        <taxon>Opitutaceae</taxon>
        <taxon>Nibricoccus</taxon>
    </lineage>
</organism>
<dbReference type="GO" id="GO:0009003">
    <property type="term" value="F:signal peptidase activity"/>
    <property type="evidence" value="ECO:0007669"/>
    <property type="project" value="UniProtKB-EC"/>
</dbReference>
<reference evidence="9 10" key="1">
    <citation type="submission" date="2017-09" db="EMBL/GenBank/DDBJ databases">
        <title>Complete genome sequence of Verrucomicrobial strain HZ-65, isolated from freshwater.</title>
        <authorList>
            <person name="Choi A."/>
        </authorList>
    </citation>
    <scope>NUCLEOTIDE SEQUENCE [LARGE SCALE GENOMIC DNA]</scope>
    <source>
        <strain evidence="9 10">HZ-65</strain>
    </source>
</reference>
<dbReference type="EC" id="3.4.21.89" evidence="3 7"/>
<sequence>MFGLFSSVEKQMRANATNWLELADKIFNYRRDEISAADRADLQQKSEQLRAQLRDKADASKLKLGIEALEPAVRRAGGKFYPRSTIQEYVEFFVVAAIVILGLRAYFVQPFKIPTNSMWPTYYGMTGEVFASEKEEPGVVASAARLVAFGATRRSVDAPVDGDVWVPVSGNRIPSAVVPGRTWFVFPSRVQQITLRVGSELVTVQVPLDFKMDEVIEEAFFSAGAPRTQQVEAGFLPSSRAGQNIPVRWINTGKHVKKGERVLSFDVMTGDQLFVDRMSYHFVRPQVGSGFVFRTDNIRSPYLVDAGGRPVESYYIKRLVGTPGDKLEVRDSALLRNGEPITGSLAFDKNARQEGLYRGYKNQEALLEKKQVEVSTQGYYAMGDNSGNSLDSRYWGEVPYKDIVGRPLFIYYPFTKRWGPAR</sequence>
<dbReference type="OrthoDB" id="9802919at2"/>
<gene>
    <name evidence="9" type="primary">lepB</name>
    <name evidence="9" type="ORF">CMV30_00290</name>
</gene>
<dbReference type="SUPFAM" id="SSF51306">
    <property type="entry name" value="LexA/Signal peptidase"/>
    <property type="match status" value="1"/>
</dbReference>
<evidence type="ECO:0000256" key="6">
    <source>
        <dbReference type="PIRSR" id="PIRSR600223-1"/>
    </source>
</evidence>
<comment type="catalytic activity">
    <reaction evidence="1 7">
        <text>Cleavage of hydrophobic, N-terminal signal or leader sequences from secreted and periplasmic proteins.</text>
        <dbReference type="EC" id="3.4.21.89"/>
    </reaction>
</comment>
<dbReference type="InterPro" id="IPR000223">
    <property type="entry name" value="Pept_S26A_signal_pept_1"/>
</dbReference>
<feature type="active site" evidence="6">
    <location>
        <position position="317"/>
    </location>
</feature>
<dbReference type="InterPro" id="IPR019757">
    <property type="entry name" value="Pept_S26A_signal_pept_1_Lys-AS"/>
</dbReference>
<protein>
    <recommendedName>
        <fullName evidence="4 7">Signal peptidase I</fullName>
        <ecNumber evidence="3 7">3.4.21.89</ecNumber>
    </recommendedName>
</protein>
<keyword evidence="7" id="KW-0812">Transmembrane</keyword>
<name>A0A290QB51_9BACT</name>
<dbReference type="Proteomes" id="UP000217265">
    <property type="component" value="Chromosome"/>
</dbReference>
<evidence type="ECO:0000256" key="5">
    <source>
        <dbReference type="ARBA" id="ARBA00022801"/>
    </source>
</evidence>
<keyword evidence="5 7" id="KW-0378">Hydrolase</keyword>
<evidence type="ECO:0000259" key="8">
    <source>
        <dbReference type="Pfam" id="PF10502"/>
    </source>
</evidence>
<evidence type="ECO:0000313" key="10">
    <source>
        <dbReference type="Proteomes" id="UP000217265"/>
    </source>
</evidence>
<dbReference type="Gene3D" id="2.10.109.10">
    <property type="entry name" value="Umud Fragment, subunit A"/>
    <property type="match status" value="1"/>
</dbReference>
<dbReference type="GO" id="GO:0016020">
    <property type="term" value="C:membrane"/>
    <property type="evidence" value="ECO:0007669"/>
    <property type="project" value="UniProtKB-SubCell"/>
</dbReference>
<evidence type="ECO:0000256" key="3">
    <source>
        <dbReference type="ARBA" id="ARBA00013208"/>
    </source>
</evidence>
<keyword evidence="7" id="KW-0645">Protease</keyword>
<dbReference type="EMBL" id="CP023344">
    <property type="protein sequence ID" value="ATC62538.1"/>
    <property type="molecule type" value="Genomic_DNA"/>
</dbReference>
<dbReference type="PANTHER" id="PTHR43390">
    <property type="entry name" value="SIGNAL PEPTIDASE I"/>
    <property type="match status" value="1"/>
</dbReference>